<comment type="caution">
    <text evidence="10">The sequence shown here is derived from an EMBL/GenBank/DDBJ whole genome shotgun (WGS) entry which is preliminary data.</text>
</comment>
<comment type="similarity">
    <text evidence="2">Belongs to the lipase maturation factor family.</text>
</comment>
<dbReference type="InterPro" id="IPR057434">
    <property type="entry name" value="LMF1/2_N"/>
</dbReference>
<evidence type="ECO:0000259" key="9">
    <source>
        <dbReference type="Pfam" id="PF25179"/>
    </source>
</evidence>
<feature type="domain" description="Lipase maturation factor 1/2 N-terminal" evidence="8">
    <location>
        <begin position="120"/>
        <end position="268"/>
    </location>
</feature>
<dbReference type="Pfam" id="PF25179">
    <property type="entry name" value="LMF1_C"/>
    <property type="match status" value="1"/>
</dbReference>
<accession>A0AAJ0U5T9</accession>
<keyword evidence="4" id="KW-0256">Endoplasmic reticulum</keyword>
<evidence type="ECO:0000256" key="4">
    <source>
        <dbReference type="ARBA" id="ARBA00022824"/>
    </source>
</evidence>
<dbReference type="RefSeq" id="WP_200346893.1">
    <property type="nucleotide sequence ID" value="NZ_NRSJ01000026.1"/>
</dbReference>
<dbReference type="PANTHER" id="PTHR14463">
    <property type="entry name" value="LIPASE MATURATION FACTOR"/>
    <property type="match status" value="1"/>
</dbReference>
<sequence length="474" mass="54215">MPAADGYQLVGWLFLRGLALIYLAAFASLALQITALAGEQGIYPIAEQLAVASERYGNAWLWHYPSLFWIAAGDTALLAVAWGGCALALLLLIGVRERLMLVLLYLGYLSLYHAGQAFTSFQWDYLLLETGFLAIFLPGGSRLVIWLLRWVLFKLRFLSGLAKVLSGDPRWRDLTAVEHYFETQPLPHIGAWLAHQLPDWLLRIGTAGTLFVELIVPFFLFLPRRWRFIAAWLTIGWQLLIIATSNHNWLNLLTILLCLLLFDDRAVQRLMPTRLIPRLRAASSLRASASTPVAVATLIVALVTVPAGLVSAAEMISGRPIPMLRHWNDKLESFRVANRYHVFPTMDSERIAIQIEVWREGSDWVPLDFRYAPDRPDQAPAFIVPHQPRFDWLLWFVPRGPVFLDWFERFLNRLLTGSPSVTALLEHPPFNDGPPQRARVRVWRYRFTTGEERSESSAWRRRQALGPFYPFYRS</sequence>
<evidence type="ECO:0000313" key="10">
    <source>
        <dbReference type="EMBL" id="MBK1705673.1"/>
    </source>
</evidence>
<evidence type="ECO:0000256" key="6">
    <source>
        <dbReference type="ARBA" id="ARBA00023136"/>
    </source>
</evidence>
<feature type="transmembrane region" description="Helical" evidence="7">
    <location>
        <begin position="249"/>
        <end position="267"/>
    </location>
</feature>
<dbReference type="Proteomes" id="UP001296776">
    <property type="component" value="Unassembled WGS sequence"/>
</dbReference>
<name>A0AAJ0U5T9_9GAMM</name>
<evidence type="ECO:0000313" key="11">
    <source>
        <dbReference type="Proteomes" id="UP001296776"/>
    </source>
</evidence>
<protein>
    <recommendedName>
        <fullName evidence="12">Lipase maturation factor family protein</fullName>
    </recommendedName>
</protein>
<organism evidence="10 11">
    <name type="scientific">Halochromatium glycolicum</name>
    <dbReference type="NCBI Taxonomy" id="85075"/>
    <lineage>
        <taxon>Bacteria</taxon>
        <taxon>Pseudomonadati</taxon>
        <taxon>Pseudomonadota</taxon>
        <taxon>Gammaproteobacteria</taxon>
        <taxon>Chromatiales</taxon>
        <taxon>Chromatiaceae</taxon>
        <taxon>Halochromatium</taxon>
    </lineage>
</organism>
<feature type="transmembrane region" description="Helical" evidence="7">
    <location>
        <begin position="99"/>
        <end position="119"/>
    </location>
</feature>
<evidence type="ECO:0000259" key="8">
    <source>
        <dbReference type="Pfam" id="PF06762"/>
    </source>
</evidence>
<dbReference type="EMBL" id="NRSJ01000026">
    <property type="protein sequence ID" value="MBK1705673.1"/>
    <property type="molecule type" value="Genomic_DNA"/>
</dbReference>
<evidence type="ECO:0008006" key="12">
    <source>
        <dbReference type="Google" id="ProtNLM"/>
    </source>
</evidence>
<reference evidence="10" key="2">
    <citation type="journal article" date="2020" name="Microorganisms">
        <title>Osmotic Adaptation and Compatible Solute Biosynthesis of Phototrophic Bacteria as Revealed from Genome Analyses.</title>
        <authorList>
            <person name="Imhoff J.F."/>
            <person name="Rahn T."/>
            <person name="Kunzel S."/>
            <person name="Keller A."/>
            <person name="Neulinger S.C."/>
        </authorList>
    </citation>
    <scope>NUCLEOTIDE SEQUENCE</scope>
    <source>
        <strain evidence="10">DSM 11080</strain>
    </source>
</reference>
<evidence type="ECO:0000256" key="5">
    <source>
        <dbReference type="ARBA" id="ARBA00022989"/>
    </source>
</evidence>
<dbReference type="AlphaFoldDB" id="A0AAJ0U5T9"/>
<feature type="transmembrane region" description="Helical" evidence="7">
    <location>
        <begin position="125"/>
        <end position="148"/>
    </location>
</feature>
<reference evidence="10" key="1">
    <citation type="submission" date="2017-08" db="EMBL/GenBank/DDBJ databases">
        <authorList>
            <person name="Imhoff J.F."/>
            <person name="Rahn T."/>
            <person name="Kuenzel S."/>
            <person name="Neulinger S.C."/>
        </authorList>
    </citation>
    <scope>NUCLEOTIDE SEQUENCE</scope>
    <source>
        <strain evidence="10">DSM 11080</strain>
    </source>
</reference>
<comment type="subcellular location">
    <subcellularLocation>
        <location evidence="1">Endoplasmic reticulum membrane</location>
        <topology evidence="1">Multi-pass membrane protein</topology>
    </subcellularLocation>
</comment>
<feature type="transmembrane region" description="Helical" evidence="7">
    <location>
        <begin position="293"/>
        <end position="316"/>
    </location>
</feature>
<evidence type="ECO:0000256" key="1">
    <source>
        <dbReference type="ARBA" id="ARBA00004477"/>
    </source>
</evidence>
<evidence type="ECO:0000256" key="2">
    <source>
        <dbReference type="ARBA" id="ARBA00005512"/>
    </source>
</evidence>
<evidence type="ECO:0000256" key="3">
    <source>
        <dbReference type="ARBA" id="ARBA00022692"/>
    </source>
</evidence>
<keyword evidence="3 7" id="KW-0812">Transmembrane</keyword>
<dbReference type="Pfam" id="PF06762">
    <property type="entry name" value="LMF1"/>
    <property type="match status" value="1"/>
</dbReference>
<proteinExistence type="inferred from homology"/>
<feature type="transmembrane region" description="Helical" evidence="7">
    <location>
        <begin position="67"/>
        <end position="92"/>
    </location>
</feature>
<dbReference type="InterPro" id="IPR009613">
    <property type="entry name" value="LMF"/>
</dbReference>
<dbReference type="GO" id="GO:0051604">
    <property type="term" value="P:protein maturation"/>
    <property type="evidence" value="ECO:0007669"/>
    <property type="project" value="InterPro"/>
</dbReference>
<evidence type="ECO:0000256" key="7">
    <source>
        <dbReference type="SAM" id="Phobius"/>
    </source>
</evidence>
<feature type="transmembrane region" description="Helical" evidence="7">
    <location>
        <begin position="12"/>
        <end position="33"/>
    </location>
</feature>
<feature type="domain" description="Lipase maturation factor 1/2 C-terminal" evidence="9">
    <location>
        <begin position="336"/>
        <end position="470"/>
    </location>
</feature>
<dbReference type="InterPro" id="IPR057433">
    <property type="entry name" value="LMF1/2_C"/>
</dbReference>
<keyword evidence="6 7" id="KW-0472">Membrane</keyword>
<feature type="transmembrane region" description="Helical" evidence="7">
    <location>
        <begin position="200"/>
        <end position="220"/>
    </location>
</feature>
<keyword evidence="11" id="KW-1185">Reference proteome</keyword>
<keyword evidence="5 7" id="KW-1133">Transmembrane helix</keyword>
<gene>
    <name evidence="10" type="ORF">CKO40_14185</name>
</gene>